<sequence>MSHSTQLSVEQINQQATRHEDTANNISQQLDQLKAQVDATLQASPSAATRALSTTCDNWIESVRKSVLAHLQTMAENIRREAHNQDGTDQTSMQTIMNLPMETGNFLGVS</sequence>
<organism evidence="2 3">
    <name type="scientific">Amycolatopsis rhizosphaerae</name>
    <dbReference type="NCBI Taxonomy" id="2053003"/>
    <lineage>
        <taxon>Bacteria</taxon>
        <taxon>Bacillati</taxon>
        <taxon>Actinomycetota</taxon>
        <taxon>Actinomycetes</taxon>
        <taxon>Pseudonocardiales</taxon>
        <taxon>Pseudonocardiaceae</taxon>
        <taxon>Amycolatopsis</taxon>
    </lineage>
</organism>
<name>A0A558DNB7_9PSEU</name>
<dbReference type="Gene3D" id="1.10.287.1060">
    <property type="entry name" value="ESAT-6-like"/>
    <property type="match status" value="1"/>
</dbReference>
<dbReference type="RefSeq" id="WP_144584932.1">
    <property type="nucleotide sequence ID" value="NZ_VJWX01000004.1"/>
</dbReference>
<evidence type="ECO:0000313" key="3">
    <source>
        <dbReference type="Proteomes" id="UP000320011"/>
    </source>
</evidence>
<keyword evidence="3" id="KW-1185">Reference proteome</keyword>
<dbReference type="OrthoDB" id="3627720at2"/>
<dbReference type="EMBL" id="VJWX01000004">
    <property type="protein sequence ID" value="TVT62507.1"/>
    <property type="molecule type" value="Genomic_DNA"/>
</dbReference>
<reference evidence="2 3" key="2">
    <citation type="submission" date="2019-08" db="EMBL/GenBank/DDBJ databases">
        <title>Amycolatopsis acidicola sp. nov., isolated from peat swamp forest soil.</title>
        <authorList>
            <person name="Srisuk N."/>
        </authorList>
    </citation>
    <scope>NUCLEOTIDE SEQUENCE [LARGE SCALE GENOMIC DNA]</scope>
    <source>
        <strain evidence="2 3">TBRC 6029</strain>
    </source>
</reference>
<evidence type="ECO:0000313" key="2">
    <source>
        <dbReference type="EMBL" id="TVT62507.1"/>
    </source>
</evidence>
<feature type="region of interest" description="Disordered" evidence="1">
    <location>
        <begin position="1"/>
        <end position="27"/>
    </location>
</feature>
<dbReference type="Proteomes" id="UP000320011">
    <property type="component" value="Unassembled WGS sequence"/>
</dbReference>
<proteinExistence type="predicted"/>
<dbReference type="InterPro" id="IPR036689">
    <property type="entry name" value="ESAT-6-like_sf"/>
</dbReference>
<dbReference type="AlphaFoldDB" id="A0A558DNB7"/>
<feature type="compositionally biased region" description="Polar residues" evidence="1">
    <location>
        <begin position="1"/>
        <end position="16"/>
    </location>
</feature>
<evidence type="ECO:0008006" key="4">
    <source>
        <dbReference type="Google" id="ProtNLM"/>
    </source>
</evidence>
<dbReference type="SUPFAM" id="SSF140453">
    <property type="entry name" value="EsxAB dimer-like"/>
    <property type="match status" value="1"/>
</dbReference>
<reference evidence="2 3" key="1">
    <citation type="submission" date="2019-07" db="EMBL/GenBank/DDBJ databases">
        <authorList>
            <person name="Duangmal K."/>
            <person name="Teo W.F.A."/>
        </authorList>
    </citation>
    <scope>NUCLEOTIDE SEQUENCE [LARGE SCALE GENOMIC DNA]</scope>
    <source>
        <strain evidence="2 3">TBRC 6029</strain>
    </source>
</reference>
<evidence type="ECO:0000256" key="1">
    <source>
        <dbReference type="SAM" id="MobiDB-lite"/>
    </source>
</evidence>
<comment type="caution">
    <text evidence="2">The sequence shown here is derived from an EMBL/GenBank/DDBJ whole genome shotgun (WGS) entry which is preliminary data.</text>
</comment>
<gene>
    <name evidence="2" type="ORF">FNH05_01055</name>
</gene>
<protein>
    <recommendedName>
        <fullName evidence="4">WXG100 family type VII secretion target</fullName>
    </recommendedName>
</protein>
<accession>A0A558DNB7</accession>